<proteinExistence type="predicted"/>
<evidence type="ECO:0000313" key="3">
    <source>
        <dbReference type="EMBL" id="GAA0493331.1"/>
    </source>
</evidence>
<gene>
    <name evidence="3" type="ORF">GCM10009544_62130</name>
</gene>
<feature type="transmembrane region" description="Helical" evidence="2">
    <location>
        <begin position="6"/>
        <end position="28"/>
    </location>
</feature>
<evidence type="ECO:0000256" key="1">
    <source>
        <dbReference type="SAM" id="MobiDB-lite"/>
    </source>
</evidence>
<keyword evidence="2" id="KW-1133">Transmembrane helix</keyword>
<keyword evidence="4" id="KW-1185">Reference proteome</keyword>
<evidence type="ECO:0000313" key="4">
    <source>
        <dbReference type="Proteomes" id="UP001499895"/>
    </source>
</evidence>
<comment type="caution">
    <text evidence="3">The sequence shown here is derived from an EMBL/GenBank/DDBJ whole genome shotgun (WGS) entry which is preliminary data.</text>
</comment>
<dbReference type="EMBL" id="BAAAHB010000134">
    <property type="protein sequence ID" value="GAA0493331.1"/>
    <property type="molecule type" value="Genomic_DNA"/>
</dbReference>
<reference evidence="3 4" key="1">
    <citation type="journal article" date="2019" name="Int. J. Syst. Evol. Microbiol.">
        <title>The Global Catalogue of Microorganisms (GCM) 10K type strain sequencing project: providing services to taxonomists for standard genome sequencing and annotation.</title>
        <authorList>
            <consortium name="The Broad Institute Genomics Platform"/>
            <consortium name="The Broad Institute Genome Sequencing Center for Infectious Disease"/>
            <person name="Wu L."/>
            <person name="Ma J."/>
        </authorList>
    </citation>
    <scope>NUCLEOTIDE SEQUENCE [LARGE SCALE GENOMIC DNA]</scope>
    <source>
        <strain evidence="3 4">JCM 10649</strain>
    </source>
</reference>
<evidence type="ECO:0008006" key="5">
    <source>
        <dbReference type="Google" id="ProtNLM"/>
    </source>
</evidence>
<dbReference type="Proteomes" id="UP001499895">
    <property type="component" value="Unassembled WGS sequence"/>
</dbReference>
<organism evidence="3 4">
    <name type="scientific">Streptomyces stramineus</name>
    <dbReference type="NCBI Taxonomy" id="173861"/>
    <lineage>
        <taxon>Bacteria</taxon>
        <taxon>Bacillati</taxon>
        <taxon>Actinomycetota</taxon>
        <taxon>Actinomycetes</taxon>
        <taxon>Kitasatosporales</taxon>
        <taxon>Streptomycetaceae</taxon>
        <taxon>Streptomyces</taxon>
    </lineage>
</organism>
<name>A0ABN1B9T8_9ACTN</name>
<keyword evidence="2" id="KW-0812">Transmembrane</keyword>
<protein>
    <recommendedName>
        <fullName evidence="5">Secreted protein</fullName>
    </recommendedName>
</protein>
<keyword evidence="2" id="KW-0472">Membrane</keyword>
<feature type="compositionally biased region" description="Basic residues" evidence="1">
    <location>
        <begin position="188"/>
        <end position="205"/>
    </location>
</feature>
<feature type="region of interest" description="Disordered" evidence="1">
    <location>
        <begin position="185"/>
        <end position="211"/>
    </location>
</feature>
<sequence length="211" mass="22827">MSTSFIITLVAVAAVVVIGFVLALRAVGRGGGGGRGLRRRFGPEYDVAVARHGGDGKAAERDLTDRLRRHKDLRLRPLPAADREQYAARWAGIQEQFVDAPGQAVTDAGLLLGNLARDRGFPAGSRSELTEALSVHHPRTVGGLREIDAAAVRSGARQARTEELREALVRARALFEDLVAARPEDRHAGRRHGGGGLRHARHDQHVRKEGV</sequence>
<accession>A0ABN1B9T8</accession>
<dbReference type="RefSeq" id="WP_344097280.1">
    <property type="nucleotide sequence ID" value="NZ_BAAAHB010000134.1"/>
</dbReference>
<evidence type="ECO:0000256" key="2">
    <source>
        <dbReference type="SAM" id="Phobius"/>
    </source>
</evidence>